<dbReference type="NCBIfam" id="TIGR01128">
    <property type="entry name" value="holA"/>
    <property type="match status" value="1"/>
</dbReference>
<sequence length="342" mass="38195">MIQSAETVLQKLQQGSYAPIYFLQGEESYHIDAITKQVADTLLTPAERSFNLTIFYGKECSMAALLTQARRPPIGTAKQVVIVKEAQEMSDLKQANGQKLLLNYLRCPSAATVLLFAYKYKTIDGRSLLYKALANHTVVVTAQKLYAQQLPAFIQSIVKKMGCTITDKAIGMLQTCLGNDLTKIANELHKLGINLTEGSSITDRMVETYIDLYQPFNIFALQKAIMQKDYAKSCQIVGQSAANIQAHAALPVVALLYNCFSKLIVLHETKATELTMLAQQIEVPPYFVPDYLNALKNYTLPQTLQNITYIYQADLQLKGIEPAPSTQQILQLLVFKLLHEIH</sequence>
<evidence type="ECO:0000256" key="6">
    <source>
        <dbReference type="ARBA" id="ARBA00022932"/>
    </source>
</evidence>
<reference evidence="10 11" key="1">
    <citation type="submission" date="2018-05" db="EMBL/GenBank/DDBJ databases">
        <title>Candidatus Cardinium hertigii Genome Assembly.</title>
        <authorList>
            <person name="Showmaker K.C."/>
            <person name="Walden K.O."/>
            <person name="Fields C.J."/>
            <person name="Lambert K.N."/>
            <person name="Hudson M.E."/>
        </authorList>
    </citation>
    <scope>NUCLEOTIDE SEQUENCE [LARGE SCALE GENOMIC DNA]</scope>
    <source>
        <strain evidence="11">cHgTN10</strain>
    </source>
</reference>
<accession>A0A2Z3LIE3</accession>
<evidence type="ECO:0000256" key="1">
    <source>
        <dbReference type="ARBA" id="ARBA00012417"/>
    </source>
</evidence>
<evidence type="ECO:0000256" key="3">
    <source>
        <dbReference type="ARBA" id="ARBA00022679"/>
    </source>
</evidence>
<dbReference type="InterPro" id="IPR027417">
    <property type="entry name" value="P-loop_NTPase"/>
</dbReference>
<dbReference type="GO" id="GO:0003677">
    <property type="term" value="F:DNA binding"/>
    <property type="evidence" value="ECO:0007669"/>
    <property type="project" value="InterPro"/>
</dbReference>
<dbReference type="PANTHER" id="PTHR34388:SF1">
    <property type="entry name" value="DNA POLYMERASE III SUBUNIT DELTA"/>
    <property type="match status" value="1"/>
</dbReference>
<keyword evidence="6" id="KW-0239">DNA-directed DNA polymerase</keyword>
<gene>
    <name evidence="10" type="primary">yqeN</name>
    <name evidence="10" type="ORF">DK880_00509</name>
</gene>
<dbReference type="PANTHER" id="PTHR34388">
    <property type="entry name" value="DNA POLYMERASE III SUBUNIT DELTA"/>
    <property type="match status" value="1"/>
</dbReference>
<feature type="domain" description="DNA polymerase III delta N-terminal" evidence="9">
    <location>
        <begin position="21"/>
        <end position="143"/>
    </location>
</feature>
<dbReference type="SUPFAM" id="SSF48019">
    <property type="entry name" value="post-AAA+ oligomerization domain-like"/>
    <property type="match status" value="1"/>
</dbReference>
<dbReference type="SUPFAM" id="SSF52540">
    <property type="entry name" value="P-loop containing nucleoside triphosphate hydrolases"/>
    <property type="match status" value="1"/>
</dbReference>
<keyword evidence="4" id="KW-0548">Nucleotidyltransferase</keyword>
<dbReference type="OrthoDB" id="1172326at2"/>
<evidence type="ECO:0000313" key="11">
    <source>
        <dbReference type="Proteomes" id="UP000245872"/>
    </source>
</evidence>
<dbReference type="KEGG" id="cher:DK880_00509"/>
<evidence type="ECO:0000256" key="8">
    <source>
        <dbReference type="ARBA" id="ARBA00049244"/>
    </source>
</evidence>
<comment type="similarity">
    <text evidence="7">Belongs to the DNA polymerase HolA subunit family.</text>
</comment>
<evidence type="ECO:0000259" key="9">
    <source>
        <dbReference type="Pfam" id="PF06144"/>
    </source>
</evidence>
<dbReference type="EC" id="2.7.7.7" evidence="1"/>
<dbReference type="Gene3D" id="1.20.272.10">
    <property type="match status" value="1"/>
</dbReference>
<keyword evidence="3" id="KW-0808">Transferase</keyword>
<evidence type="ECO:0000256" key="5">
    <source>
        <dbReference type="ARBA" id="ARBA00022705"/>
    </source>
</evidence>
<dbReference type="EMBL" id="CP029619">
    <property type="protein sequence ID" value="AWN81830.1"/>
    <property type="molecule type" value="Genomic_DNA"/>
</dbReference>
<keyword evidence="5" id="KW-0235">DNA replication</keyword>
<dbReference type="Gene3D" id="1.10.8.60">
    <property type="match status" value="1"/>
</dbReference>
<dbReference type="InterPro" id="IPR005790">
    <property type="entry name" value="DNA_polIII_delta"/>
</dbReference>
<keyword evidence="11" id="KW-1185">Reference proteome</keyword>
<dbReference type="GO" id="GO:0009360">
    <property type="term" value="C:DNA polymerase III complex"/>
    <property type="evidence" value="ECO:0007669"/>
    <property type="project" value="InterPro"/>
</dbReference>
<evidence type="ECO:0000313" key="10">
    <source>
        <dbReference type="EMBL" id="AWN81830.1"/>
    </source>
</evidence>
<dbReference type="InterPro" id="IPR008921">
    <property type="entry name" value="DNA_pol3_clamp-load_cplx_C"/>
</dbReference>
<protein>
    <recommendedName>
        <fullName evidence="2">DNA polymerase III subunit delta</fullName>
        <ecNumber evidence="1">2.7.7.7</ecNumber>
    </recommendedName>
</protein>
<dbReference type="Gene3D" id="3.40.50.300">
    <property type="entry name" value="P-loop containing nucleotide triphosphate hydrolases"/>
    <property type="match status" value="1"/>
</dbReference>
<proteinExistence type="inferred from homology"/>
<evidence type="ECO:0000256" key="2">
    <source>
        <dbReference type="ARBA" id="ARBA00017703"/>
    </source>
</evidence>
<dbReference type="GO" id="GO:0006261">
    <property type="term" value="P:DNA-templated DNA replication"/>
    <property type="evidence" value="ECO:0007669"/>
    <property type="project" value="TreeGrafter"/>
</dbReference>
<dbReference type="GO" id="GO:0003887">
    <property type="term" value="F:DNA-directed DNA polymerase activity"/>
    <property type="evidence" value="ECO:0007669"/>
    <property type="project" value="UniProtKB-KW"/>
</dbReference>
<evidence type="ECO:0000256" key="4">
    <source>
        <dbReference type="ARBA" id="ARBA00022695"/>
    </source>
</evidence>
<evidence type="ECO:0000256" key="7">
    <source>
        <dbReference type="ARBA" id="ARBA00034754"/>
    </source>
</evidence>
<dbReference type="RefSeq" id="WP_109997252.1">
    <property type="nucleotide sequence ID" value="NZ_CP029619.1"/>
</dbReference>
<comment type="catalytic activity">
    <reaction evidence="8">
        <text>DNA(n) + a 2'-deoxyribonucleoside 5'-triphosphate = DNA(n+1) + diphosphate</text>
        <dbReference type="Rhea" id="RHEA:22508"/>
        <dbReference type="Rhea" id="RHEA-COMP:17339"/>
        <dbReference type="Rhea" id="RHEA-COMP:17340"/>
        <dbReference type="ChEBI" id="CHEBI:33019"/>
        <dbReference type="ChEBI" id="CHEBI:61560"/>
        <dbReference type="ChEBI" id="CHEBI:173112"/>
        <dbReference type="EC" id="2.7.7.7"/>
    </reaction>
</comment>
<dbReference type="AlphaFoldDB" id="A0A2Z3LIE3"/>
<dbReference type="Pfam" id="PF06144">
    <property type="entry name" value="DNA_pol3_delta"/>
    <property type="match status" value="1"/>
</dbReference>
<dbReference type="InterPro" id="IPR010372">
    <property type="entry name" value="DNA_pol3_delta_N"/>
</dbReference>
<name>A0A2Z3LIE3_9BACT</name>
<organism evidence="10 11">
    <name type="scientific">Candidatus Cardinium hertigii</name>
    <dbReference type="NCBI Taxonomy" id="247481"/>
    <lineage>
        <taxon>Bacteria</taxon>
        <taxon>Pseudomonadati</taxon>
        <taxon>Bacteroidota</taxon>
        <taxon>Cytophagia</taxon>
        <taxon>Cytophagales</taxon>
        <taxon>Amoebophilaceae</taxon>
        <taxon>Candidatus Cardinium</taxon>
    </lineage>
</organism>
<dbReference type="Proteomes" id="UP000245872">
    <property type="component" value="Chromosome"/>
</dbReference>